<name>A0A438G5E8_VITVI</name>
<feature type="compositionally biased region" description="Polar residues" evidence="1">
    <location>
        <begin position="91"/>
        <end position="101"/>
    </location>
</feature>
<gene>
    <name evidence="2" type="ORF">CK203_061249</name>
</gene>
<protein>
    <submittedName>
        <fullName evidence="2">Uncharacterized protein</fullName>
    </submittedName>
</protein>
<evidence type="ECO:0000256" key="1">
    <source>
        <dbReference type="SAM" id="MobiDB-lite"/>
    </source>
</evidence>
<evidence type="ECO:0000313" key="3">
    <source>
        <dbReference type="Proteomes" id="UP000288805"/>
    </source>
</evidence>
<proteinExistence type="predicted"/>
<comment type="caution">
    <text evidence="2">The sequence shown here is derived from an EMBL/GenBank/DDBJ whole genome shotgun (WGS) entry which is preliminary data.</text>
</comment>
<feature type="region of interest" description="Disordered" evidence="1">
    <location>
        <begin position="1"/>
        <end position="127"/>
    </location>
</feature>
<reference evidence="2 3" key="1">
    <citation type="journal article" date="2018" name="PLoS Genet.">
        <title>Population sequencing reveals clonal diversity and ancestral inbreeding in the grapevine cultivar Chardonnay.</title>
        <authorList>
            <person name="Roach M.J."/>
            <person name="Johnson D.L."/>
            <person name="Bohlmann J."/>
            <person name="van Vuuren H.J."/>
            <person name="Jones S.J."/>
            <person name="Pretorius I.S."/>
            <person name="Schmidt S.A."/>
            <person name="Borneman A.R."/>
        </authorList>
    </citation>
    <scope>NUCLEOTIDE SEQUENCE [LARGE SCALE GENOMIC DNA]</scope>
    <source>
        <strain evidence="3">cv. Chardonnay</strain>
        <tissue evidence="2">Leaf</tissue>
    </source>
</reference>
<accession>A0A438G5E8</accession>
<evidence type="ECO:0000313" key="2">
    <source>
        <dbReference type="EMBL" id="RVW67406.1"/>
    </source>
</evidence>
<dbReference type="AlphaFoldDB" id="A0A438G5E8"/>
<sequence>MENTAANQLPEVDSLPDGFVESSAEPVAPPTPTLDKESDYKDSNFSTTEPSNDLENESLELLDSNVDRVEKTQKPRTFPVPLSEKDGFDSSGESPKVTNKGCSEPGEATEGGSDAPTTHLKDVSSSESIEHLKNRKLSVVEMLATTHWGFGALTRGKSLCGQLKIGGMLMDHNGTLLRAFFKHIEVDLVNKAEILALLEDLKLVKAKGLSNPSRKGESCSSPIFGKIRREAHGILMKDMLAKRGGNQSISFETSEVKRKSAKRTFKSEKEFLEFSLKYQQVIAERDTGK</sequence>
<organism evidence="2 3">
    <name type="scientific">Vitis vinifera</name>
    <name type="common">Grape</name>
    <dbReference type="NCBI Taxonomy" id="29760"/>
    <lineage>
        <taxon>Eukaryota</taxon>
        <taxon>Viridiplantae</taxon>
        <taxon>Streptophyta</taxon>
        <taxon>Embryophyta</taxon>
        <taxon>Tracheophyta</taxon>
        <taxon>Spermatophyta</taxon>
        <taxon>Magnoliopsida</taxon>
        <taxon>eudicotyledons</taxon>
        <taxon>Gunneridae</taxon>
        <taxon>Pentapetalae</taxon>
        <taxon>rosids</taxon>
        <taxon>Vitales</taxon>
        <taxon>Vitaceae</taxon>
        <taxon>Viteae</taxon>
        <taxon>Vitis</taxon>
    </lineage>
</organism>
<dbReference type="EMBL" id="QGNW01000586">
    <property type="protein sequence ID" value="RVW67406.1"/>
    <property type="molecule type" value="Genomic_DNA"/>
</dbReference>
<dbReference type="Proteomes" id="UP000288805">
    <property type="component" value="Unassembled WGS sequence"/>
</dbReference>